<feature type="region of interest" description="Disordered" evidence="1">
    <location>
        <begin position="440"/>
        <end position="472"/>
    </location>
</feature>
<feature type="compositionally biased region" description="Pro residues" evidence="1">
    <location>
        <begin position="375"/>
        <end position="407"/>
    </location>
</feature>
<keyword evidence="5" id="KW-1185">Reference proteome</keyword>
<comment type="caution">
    <text evidence="4">The sequence shown here is derived from an EMBL/GenBank/DDBJ whole genome shotgun (WGS) entry which is preliminary data.</text>
</comment>
<dbReference type="Proteomes" id="UP001206895">
    <property type="component" value="Unassembled WGS sequence"/>
</dbReference>
<dbReference type="Pfam" id="PF20568">
    <property type="entry name" value="DUF6777"/>
    <property type="match status" value="1"/>
</dbReference>
<dbReference type="InterPro" id="IPR046704">
    <property type="entry name" value="DUF6777"/>
</dbReference>
<feature type="compositionally biased region" description="Low complexity" evidence="1">
    <location>
        <begin position="330"/>
        <end position="343"/>
    </location>
</feature>
<proteinExistence type="predicted"/>
<organism evidence="4 5">
    <name type="scientific">Williamsia maris</name>
    <dbReference type="NCBI Taxonomy" id="72806"/>
    <lineage>
        <taxon>Bacteria</taxon>
        <taxon>Bacillati</taxon>
        <taxon>Actinomycetota</taxon>
        <taxon>Actinomycetes</taxon>
        <taxon>Mycobacteriales</taxon>
        <taxon>Nocardiaceae</taxon>
        <taxon>Williamsia</taxon>
    </lineage>
</organism>
<reference evidence="4 5" key="1">
    <citation type="submission" date="2022-06" db="EMBL/GenBank/DDBJ databases">
        <title>Genomic Encyclopedia of Archaeal and Bacterial Type Strains, Phase II (KMG-II): from individual species to whole genera.</title>
        <authorList>
            <person name="Goeker M."/>
        </authorList>
    </citation>
    <scope>NUCLEOTIDE SEQUENCE [LARGE SCALE GENOMIC DNA]</scope>
    <source>
        <strain evidence="4 5">DSM 44693</strain>
    </source>
</reference>
<dbReference type="EMBL" id="JAMTCJ010000001">
    <property type="protein sequence ID" value="MCP2174596.1"/>
    <property type="molecule type" value="Genomic_DNA"/>
</dbReference>
<evidence type="ECO:0000313" key="5">
    <source>
        <dbReference type="Proteomes" id="UP001206895"/>
    </source>
</evidence>
<feature type="transmembrane region" description="Helical" evidence="2">
    <location>
        <begin position="28"/>
        <end position="50"/>
    </location>
</feature>
<evidence type="ECO:0000256" key="1">
    <source>
        <dbReference type="SAM" id="MobiDB-lite"/>
    </source>
</evidence>
<sequence length="544" mass="54346">MSMSTGPIAAGWPDESAEAGAVRRRRTIILGVIAAVLAIIVAVATVIVVATHDSGRSADLSLVAETSTGDDPFSPSVSLTNKPLRNDVRLAGTTGTYTGRGVRAVAGNTTGLYGGTENSTCDVAKLANFLSENPDKGRAWAGVFGISRSEIPYYLDSLTPVVLTSDTWVTNHSYAGGEATPFQAILQTGTAVLVDDAGVPRVRCSCGNPLAPSASAPLSRYNVTGNRWKGYQPTNVVYVSYNTTNNTTNVAAPAGVAPTPAALSLVNTDTAGTLMRTVGGLLDLAGLPPLAAPLPTAASLNVPFRSDDAAVQSANGVGSRAVALAESASLEAPAPAPAQARSEGSASSEVAPPVADPNLAAPVPTTAASSGVPAPSSPAAPAPIAPSAGPPVPETIPPTPAAAPPSPTGFTGSGASVVALTFAAADGVPVSCTVPEPVAETTAVETTSPTEVPTTTTETSTEAPVETTTAEPTVTEAPTAIVVPSSIVEVTLSCNSPVVYTADISDLTSAAVTTATGTDGIWTAPLEADGVRAATPIMTATYGR</sequence>
<accession>A0ABT1HA94</accession>
<evidence type="ECO:0000313" key="4">
    <source>
        <dbReference type="EMBL" id="MCP2174596.1"/>
    </source>
</evidence>
<feature type="compositionally biased region" description="Low complexity" evidence="1">
    <location>
        <begin position="364"/>
        <end position="374"/>
    </location>
</feature>
<keyword evidence="2" id="KW-1133">Transmembrane helix</keyword>
<evidence type="ECO:0000256" key="2">
    <source>
        <dbReference type="SAM" id="Phobius"/>
    </source>
</evidence>
<name>A0ABT1HA94_9NOCA</name>
<gene>
    <name evidence="4" type="ORF">LX13_000403</name>
</gene>
<protein>
    <recommendedName>
        <fullName evidence="3">DUF6777 domain-containing protein</fullName>
    </recommendedName>
</protein>
<feature type="region of interest" description="Disordered" evidence="1">
    <location>
        <begin position="330"/>
        <end position="408"/>
    </location>
</feature>
<feature type="domain" description="DUF6777" evidence="3">
    <location>
        <begin position="103"/>
        <end position="244"/>
    </location>
</feature>
<keyword evidence="2" id="KW-0472">Membrane</keyword>
<evidence type="ECO:0000259" key="3">
    <source>
        <dbReference type="Pfam" id="PF20568"/>
    </source>
</evidence>
<keyword evidence="2" id="KW-0812">Transmembrane</keyword>